<name>A0A4Q9LRX9_9MICR</name>
<keyword evidence="3" id="KW-1185">Reference proteome</keyword>
<comment type="caution">
    <text evidence="2">The sequence shown here is derived from an EMBL/GenBank/DDBJ whole genome shotgun (WGS) entry which is preliminary data.</text>
</comment>
<evidence type="ECO:0000259" key="1">
    <source>
        <dbReference type="Pfam" id="PF17921"/>
    </source>
</evidence>
<evidence type="ECO:0000313" key="3">
    <source>
        <dbReference type="Proteomes" id="UP000292282"/>
    </source>
</evidence>
<sequence length="249" mass="29350">MLGDYICFKRRDHLIRAVFGFKTVLIKQIIQTEHALAHIRVNKMMALFVEKYYGIPKAYIKEYVKDCEACTRFNCLKTIQPIYINHITKIHALFIMECVDCMRFTKKLHETGERRRIEHLNNVVYAYKRYVNSFNNSLSESIIVENEASTIVPAIDIDHDIVLIRSDVAKNFKKHRKRIIESKNSNEFKSSFDDKKDFDMNTKTKSAPFDSFYVNFIFKVIAILMNNMIKVKNKDGETRKVFRGVTKRI</sequence>
<protein>
    <recommendedName>
        <fullName evidence="1">Integrase zinc-binding domain-containing protein</fullName>
    </recommendedName>
</protein>
<dbReference type="OrthoDB" id="2194511at2759"/>
<dbReference type="Pfam" id="PF17921">
    <property type="entry name" value="Integrase_H2C2"/>
    <property type="match status" value="1"/>
</dbReference>
<organism evidence="2 3">
    <name type="scientific">Hamiltosporidium tvaerminnensis</name>
    <dbReference type="NCBI Taxonomy" id="1176355"/>
    <lineage>
        <taxon>Eukaryota</taxon>
        <taxon>Fungi</taxon>
        <taxon>Fungi incertae sedis</taxon>
        <taxon>Microsporidia</taxon>
        <taxon>Dubosqiidae</taxon>
        <taxon>Hamiltosporidium</taxon>
    </lineage>
</organism>
<dbReference type="VEuPathDB" id="MicrosporidiaDB:CWI38_1871p0020"/>
<accession>A0A4Q9LRX9</accession>
<gene>
    <name evidence="2" type="ORF">CWI38_1871p0020</name>
</gene>
<dbReference type="Proteomes" id="UP000292282">
    <property type="component" value="Unassembled WGS sequence"/>
</dbReference>
<proteinExistence type="predicted"/>
<dbReference type="EMBL" id="PITK01001871">
    <property type="protein sequence ID" value="TBU10295.1"/>
    <property type="molecule type" value="Genomic_DNA"/>
</dbReference>
<dbReference type="InterPro" id="IPR041588">
    <property type="entry name" value="Integrase_H2C2"/>
</dbReference>
<feature type="domain" description="Integrase zinc-binding" evidence="1">
    <location>
        <begin position="25"/>
        <end position="74"/>
    </location>
</feature>
<dbReference type="AlphaFoldDB" id="A0A4Q9LRX9"/>
<evidence type="ECO:0000313" key="2">
    <source>
        <dbReference type="EMBL" id="TBU10295.1"/>
    </source>
</evidence>
<reference evidence="2 3" key="1">
    <citation type="submission" date="2017-12" db="EMBL/GenBank/DDBJ databases">
        <authorList>
            <person name="Pombert J.-F."/>
            <person name="Haag K.L."/>
            <person name="Ebert D."/>
        </authorList>
    </citation>
    <scope>NUCLEOTIDE SEQUENCE [LARGE SCALE GENOMIC DNA]</scope>
    <source>
        <strain evidence="2">IL-G-3</strain>
    </source>
</reference>